<keyword evidence="3 5" id="KW-1133">Transmembrane helix</keyword>
<dbReference type="Pfam" id="PF04191">
    <property type="entry name" value="PEMT"/>
    <property type="match status" value="1"/>
</dbReference>
<dbReference type="EMBL" id="AP014946">
    <property type="protein sequence ID" value="BAT60534.1"/>
    <property type="molecule type" value="Genomic_DNA"/>
</dbReference>
<accession>A0A0S3PX81</accession>
<organism evidence="6 7">
    <name type="scientific">Variibacter gotjawalensis</name>
    <dbReference type="NCBI Taxonomy" id="1333996"/>
    <lineage>
        <taxon>Bacteria</taxon>
        <taxon>Pseudomonadati</taxon>
        <taxon>Pseudomonadota</taxon>
        <taxon>Alphaproteobacteria</taxon>
        <taxon>Hyphomicrobiales</taxon>
        <taxon>Nitrobacteraceae</taxon>
        <taxon>Variibacter</taxon>
    </lineage>
</organism>
<dbReference type="GO" id="GO:0008168">
    <property type="term" value="F:methyltransferase activity"/>
    <property type="evidence" value="ECO:0007669"/>
    <property type="project" value="UniProtKB-KW"/>
</dbReference>
<gene>
    <name evidence="6" type="ORF">GJW-30_1_03080</name>
</gene>
<evidence type="ECO:0000256" key="4">
    <source>
        <dbReference type="ARBA" id="ARBA00023136"/>
    </source>
</evidence>
<dbReference type="KEGG" id="vgo:GJW-30_1_03080"/>
<sequence length="213" mass="23342">MSAASETNSELASVARTQKVRKAVLLAVVICGMAILMTGHSQWPGGTRLHESIEWVGIVLLVVAILGRTWCTLYIGGRKVSQLVAAGPYSVTRNPLYVFSVIGALGAGAQFGSAMMGVICAAVVYAIFMIVILREEKALKLALDAPYKNYLATVPRFFPNFSLWRDEDILEVRPDRVRVTFFDGLFFLLAIPVAEGIEALQAIGWLPHWFTLP</sequence>
<dbReference type="GO" id="GO:0032259">
    <property type="term" value="P:methylation"/>
    <property type="evidence" value="ECO:0007669"/>
    <property type="project" value="UniProtKB-KW"/>
</dbReference>
<name>A0A0S3PX81_9BRAD</name>
<evidence type="ECO:0000256" key="3">
    <source>
        <dbReference type="ARBA" id="ARBA00022989"/>
    </source>
</evidence>
<evidence type="ECO:0000313" key="7">
    <source>
        <dbReference type="Proteomes" id="UP000236884"/>
    </source>
</evidence>
<reference evidence="6 7" key="1">
    <citation type="submission" date="2015-08" db="EMBL/GenBank/DDBJ databases">
        <title>Investigation of the bacterial diversity of lava forest soil.</title>
        <authorList>
            <person name="Lee J.S."/>
        </authorList>
    </citation>
    <scope>NUCLEOTIDE SEQUENCE [LARGE SCALE GENOMIC DNA]</scope>
    <source>
        <strain evidence="6 7">GJW-30</strain>
    </source>
</reference>
<comment type="subcellular location">
    <subcellularLocation>
        <location evidence="1">Endomembrane system</location>
        <topology evidence="1">Multi-pass membrane protein</topology>
    </subcellularLocation>
</comment>
<feature type="transmembrane region" description="Helical" evidence="5">
    <location>
        <begin position="111"/>
        <end position="133"/>
    </location>
</feature>
<dbReference type="PANTHER" id="PTHR43847:SF1">
    <property type="entry name" value="BLL3993 PROTEIN"/>
    <property type="match status" value="1"/>
</dbReference>
<dbReference type="InterPro" id="IPR052527">
    <property type="entry name" value="Metal_cation-efflux_comp"/>
</dbReference>
<feature type="transmembrane region" description="Helical" evidence="5">
    <location>
        <begin position="83"/>
        <end position="105"/>
    </location>
</feature>
<keyword evidence="7" id="KW-1185">Reference proteome</keyword>
<feature type="transmembrane region" description="Helical" evidence="5">
    <location>
        <begin position="55"/>
        <end position="76"/>
    </location>
</feature>
<keyword evidence="6" id="KW-0808">Transferase</keyword>
<proteinExistence type="predicted"/>
<evidence type="ECO:0000256" key="2">
    <source>
        <dbReference type="ARBA" id="ARBA00022692"/>
    </source>
</evidence>
<evidence type="ECO:0000313" key="6">
    <source>
        <dbReference type="EMBL" id="BAT60534.1"/>
    </source>
</evidence>
<feature type="transmembrane region" description="Helical" evidence="5">
    <location>
        <begin position="23"/>
        <end position="43"/>
    </location>
</feature>
<evidence type="ECO:0000256" key="1">
    <source>
        <dbReference type="ARBA" id="ARBA00004127"/>
    </source>
</evidence>
<keyword evidence="4 5" id="KW-0472">Membrane</keyword>
<dbReference type="Gene3D" id="1.20.120.1630">
    <property type="match status" value="1"/>
</dbReference>
<protein>
    <submittedName>
        <fullName evidence="6">Isoprenylcysteine carboxyl methyltransferase ICMT family protein</fullName>
    </submittedName>
</protein>
<evidence type="ECO:0000256" key="5">
    <source>
        <dbReference type="SAM" id="Phobius"/>
    </source>
</evidence>
<dbReference type="InterPro" id="IPR007318">
    <property type="entry name" value="Phopholipid_MeTrfase"/>
</dbReference>
<dbReference type="Proteomes" id="UP000236884">
    <property type="component" value="Chromosome"/>
</dbReference>
<dbReference type="OrthoDB" id="7210610at2"/>
<keyword evidence="2 5" id="KW-0812">Transmembrane</keyword>
<dbReference type="GO" id="GO:0012505">
    <property type="term" value="C:endomembrane system"/>
    <property type="evidence" value="ECO:0007669"/>
    <property type="project" value="UniProtKB-SubCell"/>
</dbReference>
<keyword evidence="6" id="KW-0489">Methyltransferase</keyword>
<dbReference type="AlphaFoldDB" id="A0A0S3PX81"/>
<dbReference type="PANTHER" id="PTHR43847">
    <property type="entry name" value="BLL3993 PROTEIN"/>
    <property type="match status" value="1"/>
</dbReference>